<comment type="subcellular location">
    <subcellularLocation>
        <location evidence="1">Nucleus</location>
    </subcellularLocation>
</comment>
<dbReference type="InterPro" id="IPR051711">
    <property type="entry name" value="Stress_Response_Reg"/>
</dbReference>
<dbReference type="InterPro" id="IPR036864">
    <property type="entry name" value="Zn2-C6_fun-type_DNA-bd_sf"/>
</dbReference>
<evidence type="ECO:0000256" key="3">
    <source>
        <dbReference type="ARBA" id="ARBA00023125"/>
    </source>
</evidence>
<dbReference type="PROSITE" id="PS50048">
    <property type="entry name" value="ZN2_CY6_FUNGAL_2"/>
    <property type="match status" value="1"/>
</dbReference>
<dbReference type="Gene3D" id="4.10.240.10">
    <property type="entry name" value="Zn(2)-C6 fungal-type DNA-binding domain"/>
    <property type="match status" value="1"/>
</dbReference>
<keyword evidence="4" id="KW-0804">Transcription</keyword>
<dbReference type="Proteomes" id="UP000800082">
    <property type="component" value="Unassembled WGS sequence"/>
</dbReference>
<reference evidence="7" key="1">
    <citation type="journal article" date="2020" name="Stud. Mycol.">
        <title>101 Dothideomycetes genomes: a test case for predicting lifestyles and emergence of pathogens.</title>
        <authorList>
            <person name="Haridas S."/>
            <person name="Albert R."/>
            <person name="Binder M."/>
            <person name="Bloem J."/>
            <person name="Labutti K."/>
            <person name="Salamov A."/>
            <person name="Andreopoulos B."/>
            <person name="Baker S."/>
            <person name="Barry K."/>
            <person name="Bills G."/>
            <person name="Bluhm B."/>
            <person name="Cannon C."/>
            <person name="Castanera R."/>
            <person name="Culley D."/>
            <person name="Daum C."/>
            <person name="Ezra D."/>
            <person name="Gonzalez J."/>
            <person name="Henrissat B."/>
            <person name="Kuo A."/>
            <person name="Liang C."/>
            <person name="Lipzen A."/>
            <person name="Lutzoni F."/>
            <person name="Magnuson J."/>
            <person name="Mondo S."/>
            <person name="Nolan M."/>
            <person name="Ohm R."/>
            <person name="Pangilinan J."/>
            <person name="Park H.-J."/>
            <person name="Ramirez L."/>
            <person name="Alfaro M."/>
            <person name="Sun H."/>
            <person name="Tritt A."/>
            <person name="Yoshinaga Y."/>
            <person name="Zwiers L.-H."/>
            <person name="Turgeon B."/>
            <person name="Goodwin S."/>
            <person name="Spatafora J."/>
            <person name="Crous P."/>
            <person name="Grigoriev I."/>
        </authorList>
    </citation>
    <scope>NUCLEOTIDE SEQUENCE</scope>
    <source>
        <strain evidence="7">CBS 183.55</strain>
    </source>
</reference>
<dbReference type="OrthoDB" id="4356994at2759"/>
<dbReference type="Pfam" id="PF00172">
    <property type="entry name" value="Zn_clus"/>
    <property type="match status" value="1"/>
</dbReference>
<dbReference type="GO" id="GO:0008270">
    <property type="term" value="F:zinc ion binding"/>
    <property type="evidence" value="ECO:0007669"/>
    <property type="project" value="InterPro"/>
</dbReference>
<dbReference type="PROSITE" id="PS00463">
    <property type="entry name" value="ZN2_CY6_FUNGAL_1"/>
    <property type="match status" value="1"/>
</dbReference>
<evidence type="ECO:0000256" key="2">
    <source>
        <dbReference type="ARBA" id="ARBA00023015"/>
    </source>
</evidence>
<evidence type="ECO:0000256" key="5">
    <source>
        <dbReference type="ARBA" id="ARBA00023242"/>
    </source>
</evidence>
<evidence type="ECO:0000256" key="4">
    <source>
        <dbReference type="ARBA" id="ARBA00023163"/>
    </source>
</evidence>
<keyword evidence="3" id="KW-0238">DNA-binding</keyword>
<evidence type="ECO:0000256" key="1">
    <source>
        <dbReference type="ARBA" id="ARBA00004123"/>
    </source>
</evidence>
<dbReference type="SMART" id="SM00066">
    <property type="entry name" value="GAL4"/>
    <property type="match status" value="1"/>
</dbReference>
<dbReference type="PANTHER" id="PTHR47540:SF4">
    <property type="entry name" value="TRANSCRIPTION FACTOR RGLT"/>
    <property type="match status" value="1"/>
</dbReference>
<keyword evidence="8" id="KW-1185">Reference proteome</keyword>
<gene>
    <name evidence="7" type="ORF">M421DRAFT_73991</name>
</gene>
<dbReference type="CDD" id="cd00067">
    <property type="entry name" value="GAL4"/>
    <property type="match status" value="1"/>
</dbReference>
<feature type="domain" description="Zn(2)-C6 fungal-type" evidence="6">
    <location>
        <begin position="12"/>
        <end position="42"/>
    </location>
</feature>
<dbReference type="RefSeq" id="XP_033444195.1">
    <property type="nucleotide sequence ID" value="XM_033596996.1"/>
</dbReference>
<dbReference type="GO" id="GO:0000981">
    <property type="term" value="F:DNA-binding transcription factor activity, RNA polymerase II-specific"/>
    <property type="evidence" value="ECO:0007669"/>
    <property type="project" value="InterPro"/>
</dbReference>
<dbReference type="EMBL" id="ML978999">
    <property type="protein sequence ID" value="KAF1923942.1"/>
    <property type="molecule type" value="Genomic_DNA"/>
</dbReference>
<dbReference type="SUPFAM" id="SSF57701">
    <property type="entry name" value="Zn2/Cys6 DNA-binding domain"/>
    <property type="match status" value="1"/>
</dbReference>
<dbReference type="AlphaFoldDB" id="A0A6A5R887"/>
<keyword evidence="2" id="KW-0805">Transcription regulation</keyword>
<dbReference type="PANTHER" id="PTHR47540">
    <property type="entry name" value="THIAMINE REPRESSIBLE GENES REGULATORY PROTEIN THI5"/>
    <property type="match status" value="1"/>
</dbReference>
<evidence type="ECO:0000259" key="6">
    <source>
        <dbReference type="PROSITE" id="PS50048"/>
    </source>
</evidence>
<dbReference type="GeneID" id="54354663"/>
<sequence>MPQPHKEKLHAACDECRTRKLKCSGDKPCCGRCRREEMECVYSPRKTMGRPRKRRREEGDELDDGAATIAIQDGHESIDGFTGFGLVDMPEFALHAENEVYAQDTSLAGVAIYEPFVDTSLIDPSPIDTSLIDPSPIDTSPIDPSLWDAQAAPSTQPSYAAAIQATPPYHAALGPCICLSLTYLTLTELQTVPTLSFPRVLQPLRHASGTIATVLRCPTCPLDRFSAMQNVSSISALFKALLERFSNALREIDAEADRLRAARATKPFRMGDGSPALAHLHTGAPDCPLGFDVALDPDVWRALVKTALRAEVDGGGSNPMPLAVLLEEAEERQGRWHRDERFLGGEGRGEDGGKCESLGAEHVRRAMGMLDWS</sequence>
<dbReference type="GO" id="GO:0045944">
    <property type="term" value="P:positive regulation of transcription by RNA polymerase II"/>
    <property type="evidence" value="ECO:0007669"/>
    <property type="project" value="TreeGrafter"/>
</dbReference>
<keyword evidence="5" id="KW-0539">Nucleus</keyword>
<dbReference type="GO" id="GO:0043565">
    <property type="term" value="F:sequence-specific DNA binding"/>
    <property type="evidence" value="ECO:0007669"/>
    <property type="project" value="TreeGrafter"/>
</dbReference>
<organism evidence="7 8">
    <name type="scientific">Didymella exigua CBS 183.55</name>
    <dbReference type="NCBI Taxonomy" id="1150837"/>
    <lineage>
        <taxon>Eukaryota</taxon>
        <taxon>Fungi</taxon>
        <taxon>Dikarya</taxon>
        <taxon>Ascomycota</taxon>
        <taxon>Pezizomycotina</taxon>
        <taxon>Dothideomycetes</taxon>
        <taxon>Pleosporomycetidae</taxon>
        <taxon>Pleosporales</taxon>
        <taxon>Pleosporineae</taxon>
        <taxon>Didymellaceae</taxon>
        <taxon>Didymella</taxon>
    </lineage>
</organism>
<name>A0A6A5R887_9PLEO</name>
<evidence type="ECO:0000313" key="7">
    <source>
        <dbReference type="EMBL" id="KAF1923942.1"/>
    </source>
</evidence>
<protein>
    <recommendedName>
        <fullName evidence="6">Zn(2)-C6 fungal-type domain-containing protein</fullName>
    </recommendedName>
</protein>
<evidence type="ECO:0000313" key="8">
    <source>
        <dbReference type="Proteomes" id="UP000800082"/>
    </source>
</evidence>
<accession>A0A6A5R887</accession>
<dbReference type="GO" id="GO:0005634">
    <property type="term" value="C:nucleus"/>
    <property type="evidence" value="ECO:0007669"/>
    <property type="project" value="UniProtKB-SubCell"/>
</dbReference>
<dbReference type="InterPro" id="IPR001138">
    <property type="entry name" value="Zn2Cys6_DnaBD"/>
</dbReference>
<proteinExistence type="predicted"/>